<dbReference type="PROSITE" id="PS51186">
    <property type="entry name" value="GNAT"/>
    <property type="match status" value="1"/>
</dbReference>
<dbReference type="Pfam" id="PF00583">
    <property type="entry name" value="Acetyltransf_1"/>
    <property type="match status" value="1"/>
</dbReference>
<dbReference type="CDD" id="cd04301">
    <property type="entry name" value="NAT_SF"/>
    <property type="match status" value="1"/>
</dbReference>
<protein>
    <submittedName>
        <fullName evidence="2">Acetyltransferase (GNAT) domain-containing protein</fullName>
    </submittedName>
</protein>
<proteinExistence type="predicted"/>
<dbReference type="Gene3D" id="3.40.630.30">
    <property type="match status" value="1"/>
</dbReference>
<feature type="domain" description="N-acetyltransferase" evidence="1">
    <location>
        <begin position="92"/>
        <end position="229"/>
    </location>
</feature>
<gene>
    <name evidence="2" type="ORF">SAMN04488522_101522</name>
</gene>
<dbReference type="SUPFAM" id="SSF55729">
    <property type="entry name" value="Acyl-CoA N-acyltransferases (Nat)"/>
    <property type="match status" value="1"/>
</dbReference>
<evidence type="ECO:0000313" key="3">
    <source>
        <dbReference type="Proteomes" id="UP000184287"/>
    </source>
</evidence>
<evidence type="ECO:0000313" key="2">
    <source>
        <dbReference type="EMBL" id="SHE54906.1"/>
    </source>
</evidence>
<dbReference type="STRING" id="288992.SAMN04488522_101522"/>
<dbReference type="EMBL" id="FQUQ01000001">
    <property type="protein sequence ID" value="SHE54906.1"/>
    <property type="molecule type" value="Genomic_DNA"/>
</dbReference>
<sequence>MIVDKQGFHFFSDFSSMEKDVSSVIVESWLKGWSLSRKVPLPVGFKSGFKVDVGDEKQKSRYVFPKLNDDFKELSEAIDEPWVFLKVCASVDEVSPNIPGNWTIEPQGYLMTCFRPMDFPEMSLSQDYHLEFEEYHSTYVVKILAQNGELASTGRVALVDDFAVYDRIITESHHQRKGLGRFLMKELEKISLSKGISKKVLVATEEGKLLYQSLGWELYSLYTSVVIQA</sequence>
<keyword evidence="3" id="KW-1185">Reference proteome</keyword>
<evidence type="ECO:0000259" key="1">
    <source>
        <dbReference type="PROSITE" id="PS51186"/>
    </source>
</evidence>
<organism evidence="2 3">
    <name type="scientific">Pedobacter caeni</name>
    <dbReference type="NCBI Taxonomy" id="288992"/>
    <lineage>
        <taxon>Bacteria</taxon>
        <taxon>Pseudomonadati</taxon>
        <taxon>Bacteroidota</taxon>
        <taxon>Sphingobacteriia</taxon>
        <taxon>Sphingobacteriales</taxon>
        <taxon>Sphingobacteriaceae</taxon>
        <taxon>Pedobacter</taxon>
    </lineage>
</organism>
<dbReference type="Proteomes" id="UP000184287">
    <property type="component" value="Unassembled WGS sequence"/>
</dbReference>
<keyword evidence="2" id="KW-0808">Transferase</keyword>
<dbReference type="InterPro" id="IPR016181">
    <property type="entry name" value="Acyl_CoA_acyltransferase"/>
</dbReference>
<dbReference type="AlphaFoldDB" id="A0A1M4UE55"/>
<dbReference type="InterPro" id="IPR000182">
    <property type="entry name" value="GNAT_dom"/>
</dbReference>
<reference evidence="3" key="1">
    <citation type="submission" date="2016-11" db="EMBL/GenBank/DDBJ databases">
        <authorList>
            <person name="Varghese N."/>
            <person name="Submissions S."/>
        </authorList>
    </citation>
    <scope>NUCLEOTIDE SEQUENCE [LARGE SCALE GENOMIC DNA]</scope>
    <source>
        <strain evidence="3">DSM 16990</strain>
    </source>
</reference>
<dbReference type="GO" id="GO:0016747">
    <property type="term" value="F:acyltransferase activity, transferring groups other than amino-acyl groups"/>
    <property type="evidence" value="ECO:0007669"/>
    <property type="project" value="InterPro"/>
</dbReference>
<accession>A0A1M4UE55</accession>
<name>A0A1M4UE55_9SPHI</name>